<evidence type="ECO:0000313" key="1">
    <source>
        <dbReference type="EMBL" id="MBO1077538.1"/>
    </source>
</evidence>
<reference evidence="1 2" key="1">
    <citation type="submission" date="2020-09" db="EMBL/GenBank/DDBJ databases">
        <title>Roseomonas.</title>
        <authorList>
            <person name="Zhu W."/>
        </authorList>
    </citation>
    <scope>NUCLEOTIDE SEQUENCE [LARGE SCALE GENOMIC DNA]</scope>
    <source>
        <strain evidence="1 2">573</strain>
    </source>
</reference>
<dbReference type="InterPro" id="IPR058702">
    <property type="entry name" value="MafI2-like"/>
</dbReference>
<accession>A0ABS3KLT4</accession>
<gene>
    <name evidence="1" type="ORF">IAI61_00740</name>
</gene>
<dbReference type="Pfam" id="PF26541">
    <property type="entry name" value="MafI2"/>
    <property type="match status" value="1"/>
</dbReference>
<proteinExistence type="predicted"/>
<dbReference type="RefSeq" id="WP_207414968.1">
    <property type="nucleotide sequence ID" value="NZ_CP061177.1"/>
</dbReference>
<keyword evidence="2" id="KW-1185">Reference proteome</keyword>
<evidence type="ECO:0000313" key="2">
    <source>
        <dbReference type="Proteomes" id="UP001518989"/>
    </source>
</evidence>
<sequence length="108" mass="12093">MVVWANLAKMRSDLIWSAQRALRDQTPESLLAYSVDVDIPRHLLQLRAHFAAPPSEDDLDDLNSIEGEIFGDYVDDTFIETEIEIVAPGREIQPLGGGLAYRKNASPR</sequence>
<organism evidence="1 2">
    <name type="scientific">Roseomonas haemaphysalidis</name>
    <dbReference type="NCBI Taxonomy" id="2768162"/>
    <lineage>
        <taxon>Bacteria</taxon>
        <taxon>Pseudomonadati</taxon>
        <taxon>Pseudomonadota</taxon>
        <taxon>Alphaproteobacteria</taxon>
        <taxon>Acetobacterales</taxon>
        <taxon>Roseomonadaceae</taxon>
        <taxon>Roseomonas</taxon>
    </lineage>
</organism>
<protein>
    <submittedName>
        <fullName evidence="1">Uncharacterized protein</fullName>
    </submittedName>
</protein>
<dbReference type="EMBL" id="JACTNG010000001">
    <property type="protein sequence ID" value="MBO1077538.1"/>
    <property type="molecule type" value="Genomic_DNA"/>
</dbReference>
<dbReference type="Proteomes" id="UP001518989">
    <property type="component" value="Unassembled WGS sequence"/>
</dbReference>
<name>A0ABS3KLT4_9PROT</name>
<comment type="caution">
    <text evidence="1">The sequence shown here is derived from an EMBL/GenBank/DDBJ whole genome shotgun (WGS) entry which is preliminary data.</text>
</comment>